<feature type="compositionally biased region" description="Basic and acidic residues" evidence="11">
    <location>
        <begin position="154"/>
        <end position="168"/>
    </location>
</feature>
<comment type="subcellular location">
    <subcellularLocation>
        <location evidence="1">Cell membrane</location>
        <topology evidence="1">Single-pass membrane protein</topology>
    </subcellularLocation>
    <subcellularLocation>
        <location evidence="2">Endoplasmic reticulum membrane</location>
        <topology evidence="2">Single-pass membrane protein</topology>
    </subcellularLocation>
</comment>
<keyword evidence="5" id="KW-0256">Endoplasmic reticulum</keyword>
<feature type="coiled-coil region" evidence="10">
    <location>
        <begin position="1083"/>
        <end position="1172"/>
    </location>
</feature>
<gene>
    <name evidence="13" type="ORF">DH2020_004264</name>
</gene>
<evidence type="ECO:0000256" key="9">
    <source>
        <dbReference type="ARBA" id="ARBA00038080"/>
    </source>
</evidence>
<feature type="compositionally biased region" description="Basic and acidic residues" evidence="11">
    <location>
        <begin position="724"/>
        <end position="733"/>
    </location>
</feature>
<evidence type="ECO:0000256" key="8">
    <source>
        <dbReference type="ARBA" id="ARBA00023136"/>
    </source>
</evidence>
<feature type="compositionally biased region" description="Basic and acidic residues" evidence="11">
    <location>
        <begin position="1411"/>
        <end position="1428"/>
    </location>
</feature>
<reference evidence="13 14" key="1">
    <citation type="journal article" date="2021" name="Comput. Struct. Biotechnol. J.">
        <title>De novo genome assembly of the potent medicinal plant Rehmannia glutinosa using nanopore technology.</title>
        <authorList>
            <person name="Ma L."/>
            <person name="Dong C."/>
            <person name="Song C."/>
            <person name="Wang X."/>
            <person name="Zheng X."/>
            <person name="Niu Y."/>
            <person name="Chen S."/>
            <person name="Feng W."/>
        </authorList>
    </citation>
    <scope>NUCLEOTIDE SEQUENCE [LARGE SCALE GENOMIC DNA]</scope>
    <source>
        <strain evidence="13">DH-2019</strain>
    </source>
</reference>
<evidence type="ECO:0000256" key="6">
    <source>
        <dbReference type="ARBA" id="ARBA00022989"/>
    </source>
</evidence>
<feature type="compositionally biased region" description="Basic and acidic residues" evidence="11">
    <location>
        <begin position="121"/>
        <end position="131"/>
    </location>
</feature>
<evidence type="ECO:0000313" key="14">
    <source>
        <dbReference type="Proteomes" id="UP001318860"/>
    </source>
</evidence>
<keyword evidence="14" id="KW-1185">Reference proteome</keyword>
<feature type="region of interest" description="Disordered" evidence="11">
    <location>
        <begin position="103"/>
        <end position="232"/>
    </location>
</feature>
<feature type="region of interest" description="Disordered" evidence="11">
    <location>
        <begin position="831"/>
        <end position="859"/>
    </location>
</feature>
<feature type="region of interest" description="Disordered" evidence="11">
    <location>
        <begin position="721"/>
        <end position="759"/>
    </location>
</feature>
<feature type="region of interest" description="Disordered" evidence="11">
    <location>
        <begin position="22"/>
        <end position="48"/>
    </location>
</feature>
<feature type="compositionally biased region" description="Polar residues" evidence="11">
    <location>
        <begin position="36"/>
        <end position="48"/>
    </location>
</feature>
<keyword evidence="8 12" id="KW-0472">Membrane</keyword>
<evidence type="ECO:0000256" key="12">
    <source>
        <dbReference type="SAM" id="Phobius"/>
    </source>
</evidence>
<feature type="compositionally biased region" description="Polar residues" evidence="11">
    <location>
        <begin position="212"/>
        <end position="232"/>
    </location>
</feature>
<dbReference type="PANTHER" id="PTHR32219:SF3">
    <property type="entry name" value="CALPONIN-LIKE DOMAIN PROTEIN"/>
    <property type="match status" value="1"/>
</dbReference>
<evidence type="ECO:0000256" key="5">
    <source>
        <dbReference type="ARBA" id="ARBA00022824"/>
    </source>
</evidence>
<evidence type="ECO:0000256" key="2">
    <source>
        <dbReference type="ARBA" id="ARBA00004389"/>
    </source>
</evidence>
<keyword evidence="6 12" id="KW-1133">Transmembrane helix</keyword>
<feature type="transmembrane region" description="Helical" evidence="12">
    <location>
        <begin position="1508"/>
        <end position="1530"/>
    </location>
</feature>
<feature type="region of interest" description="Disordered" evidence="11">
    <location>
        <begin position="1411"/>
        <end position="1441"/>
    </location>
</feature>
<organism evidence="13 14">
    <name type="scientific">Rehmannia glutinosa</name>
    <name type="common">Chinese foxglove</name>
    <dbReference type="NCBI Taxonomy" id="99300"/>
    <lineage>
        <taxon>Eukaryota</taxon>
        <taxon>Viridiplantae</taxon>
        <taxon>Streptophyta</taxon>
        <taxon>Embryophyta</taxon>
        <taxon>Tracheophyta</taxon>
        <taxon>Spermatophyta</taxon>
        <taxon>Magnoliopsida</taxon>
        <taxon>eudicotyledons</taxon>
        <taxon>Gunneridae</taxon>
        <taxon>Pentapetalae</taxon>
        <taxon>asterids</taxon>
        <taxon>lamiids</taxon>
        <taxon>Lamiales</taxon>
        <taxon>Orobanchaceae</taxon>
        <taxon>Rehmannieae</taxon>
        <taxon>Rehmannia</taxon>
    </lineage>
</organism>
<evidence type="ECO:0000256" key="11">
    <source>
        <dbReference type="SAM" id="MobiDB-lite"/>
    </source>
</evidence>
<feature type="compositionally biased region" description="Polar residues" evidence="11">
    <location>
        <begin position="573"/>
        <end position="587"/>
    </location>
</feature>
<feature type="compositionally biased region" description="Basic residues" evidence="11">
    <location>
        <begin position="1429"/>
        <end position="1438"/>
    </location>
</feature>
<comment type="similarity">
    <text evidence="9">Belongs to the plant Proton pump-interactor protein family.</text>
</comment>
<feature type="region of interest" description="Disordered" evidence="11">
    <location>
        <begin position="934"/>
        <end position="954"/>
    </location>
</feature>
<proteinExistence type="inferred from homology"/>
<dbReference type="InterPro" id="IPR055282">
    <property type="entry name" value="PPI1-4"/>
</dbReference>
<dbReference type="PANTHER" id="PTHR32219">
    <property type="entry name" value="RNA-BINDING PROTEIN YLMH-RELATED"/>
    <property type="match status" value="1"/>
</dbReference>
<keyword evidence="7 10" id="KW-0175">Coiled coil</keyword>
<evidence type="ECO:0000313" key="13">
    <source>
        <dbReference type="EMBL" id="KAK6160883.1"/>
    </source>
</evidence>
<evidence type="ECO:0000256" key="3">
    <source>
        <dbReference type="ARBA" id="ARBA00022475"/>
    </source>
</evidence>
<accession>A0ABR0XP26</accession>
<keyword evidence="3" id="KW-1003">Cell membrane</keyword>
<evidence type="ECO:0000256" key="7">
    <source>
        <dbReference type="ARBA" id="ARBA00023054"/>
    </source>
</evidence>
<evidence type="ECO:0000256" key="4">
    <source>
        <dbReference type="ARBA" id="ARBA00022692"/>
    </source>
</evidence>
<feature type="region of interest" description="Disordered" evidence="11">
    <location>
        <begin position="567"/>
        <end position="590"/>
    </location>
</feature>
<evidence type="ECO:0000256" key="1">
    <source>
        <dbReference type="ARBA" id="ARBA00004162"/>
    </source>
</evidence>
<name>A0ABR0XP26_REHGL</name>
<dbReference type="EMBL" id="JABTTQ020000003">
    <property type="protein sequence ID" value="KAK6160883.1"/>
    <property type="molecule type" value="Genomic_DNA"/>
</dbReference>
<dbReference type="Proteomes" id="UP001318860">
    <property type="component" value="Unassembled WGS sequence"/>
</dbReference>
<keyword evidence="4 12" id="KW-0812">Transmembrane</keyword>
<evidence type="ECO:0000256" key="10">
    <source>
        <dbReference type="SAM" id="Coils"/>
    </source>
</evidence>
<protein>
    <submittedName>
        <fullName evidence="13">Uncharacterized protein</fullName>
    </submittedName>
</protein>
<sequence length="1542" mass="170932">MAETECSKEVSRVVAIEEKCGLDTSSYQDLPKPDCNGTNHHNQTNDLDNSYVFVTGTDGLPDDAVDNKDVVAVEDQGLELEFQNEKLDAVNGKISDSLNEEVNGNVERSNGEPPVVNGGTWKDESAPEDGKGIQVSVADSAEEHNGKTESSAEAEDKQVVGLDRKIEGAIDGEEEKSELITKSESPPGFVENHESRIGDLGLAARSGEDEGSNNTSSQINSSGDANDENGNQINLSVTETSEACQGSQDLVVDVVECGLQDVSVEAEDEVKKLAKEVVQNAENEVSPSICLDLDLESNPIDTKEETDVVPDVVECDSQDVSVNAEDEVKLSGEVVETAEHEVPPSTSLDLDMESNFINTKEETNLGVDAIQCELEDVSVKAKDVVKLSVEVVETAEDEVPPSTSLDLELESSPFNTKEETDVGVDVECEFQDVNVKGKDEVNLAGEMVESTEHEDPPSTSLDLDLELNPINSKEETDVGVDVVECEFQDVSVKVKDMVKLSEEVAESAELEVPQSTSLDLDLDSNIINTKEEKDLAVNVVGIESEDLSVEAEAEAEVNLSGEVAETAEHELPPSTSLDLESESNPSNTKEETNVVVDVVECELQDVSLEAKDEVKLLGEVVETAEPEVPLSTSLDLGLEINPINSKEETLKEEAETTLSLDVLEDQQCDYALGNNVQVVLEQRGEAKPVLSTTDYHVETVCDLVLEEKDMEDIFASHIDNGVKYPEEPDKHPDGSGVSQETIESETKTEASEPTQSFPASVALAPQIEIEVYDVETVGAVSSSPVGGQNSQITEKGLPGHDGWIRCTTNEARSVSDSTLDMVVLTEKEPAFQGGEARAEPKVSSGKDNVPNSPPATSGVKMEPELVHNFSAISSGEMTGDVAGACRTDVSDSCNVNKEDAAKIELEIEHVEDTVDQMDGAAGSRNNLLLQENEDTGNSQSNNILVASPGDSSGNMINREASIKTKTKPFNFLIRVPRFDDECLREQIRLAKLNVDEKTKLRDAIQIQIQEKRANSQIHGIDYEYAKGEGRNARKLVRSKRMEIDSLQSVINKAKNALSIEDIDSQIYNMEHMIQHETLPLKEEKQLIREIKQLKQLREQLSSNMGSQDEIKQALEQREEVEERLKILRKELDILKDRVLKAEATAMEAEKKYDDENKKVKELQAQFRAADDVRQAAYAQWQSLRKELSKKSKHFFKYKDDAAVASNYAFSRDTEGLYRLCSNHVENFMELWNTNDEFRREYVKFNARSTVRRLGTLDGRSLGPDEEPPILPSYVDERVNRIVSTPVKVDLASQFPTLEFKQERTKESVTSDGKSMKKMIEDKNQKVTNKESAISVQMNGLDTVSGEDITYEVHEEPKKSREEIEAIKKAEEMKREETEAKLKEQRRLEALAKANEARERKKRQAEKLQMRAELKTLKEAEQKEKEREKRLRKKERKKAAATDVNDINNCEIAPSSESTVETSKDIEVKDVSSVTPKKSNKHWLFTKQSKTKSIPPPLRNRNKKKLQQYMWVGITSVAIFVLFWLGNIGVFSNVNIKRRSPVL</sequence>
<comment type="caution">
    <text evidence="13">The sequence shown here is derived from an EMBL/GenBank/DDBJ whole genome shotgun (WGS) entry which is preliminary data.</text>
</comment>